<gene>
    <name evidence="1" type="ordered locus">Hfelis_00300</name>
</gene>
<name>E7AC32_HELFC</name>
<accession>E7AC32</accession>
<dbReference type="EMBL" id="FQ670179">
    <property type="protein sequence ID" value="CBY82114.1"/>
    <property type="molecule type" value="Genomic_DNA"/>
</dbReference>
<sequence>MNTAKMLNYFIKRYFGSREAFFALQITRIGKQEEARYLFAHLVLWRILQESSLGGINAAHAQFKVLQRLNYLQKKFRPKELRDLQQLATWEYAKRIYNQETQRSVS</sequence>
<dbReference type="GeneID" id="36134016"/>
<protein>
    <submittedName>
        <fullName evidence="1">Cytochrome b</fullName>
    </submittedName>
</protein>
<evidence type="ECO:0000313" key="1">
    <source>
        <dbReference type="EMBL" id="CBY82114.1"/>
    </source>
</evidence>
<dbReference type="AlphaFoldDB" id="E7AC32"/>
<evidence type="ECO:0000313" key="2">
    <source>
        <dbReference type="Proteomes" id="UP000007934"/>
    </source>
</evidence>
<dbReference type="RefSeq" id="WP_013468486.1">
    <property type="nucleotide sequence ID" value="NC_014810.2"/>
</dbReference>
<dbReference type="HOGENOM" id="CLU_2219473_0_0_7"/>
<proteinExistence type="predicted"/>
<keyword evidence="2" id="KW-1185">Reference proteome</keyword>
<dbReference type="Proteomes" id="UP000007934">
    <property type="component" value="Chromosome"/>
</dbReference>
<dbReference type="OrthoDB" id="9868460at2"/>
<organism evidence="1 2">
    <name type="scientific">Helicobacter felis (strain ATCC 49179 / CCUG 28539 / NCTC 12436 / CS1)</name>
    <dbReference type="NCBI Taxonomy" id="936155"/>
    <lineage>
        <taxon>Bacteria</taxon>
        <taxon>Pseudomonadati</taxon>
        <taxon>Campylobacterota</taxon>
        <taxon>Epsilonproteobacteria</taxon>
        <taxon>Campylobacterales</taxon>
        <taxon>Helicobacteraceae</taxon>
        <taxon>Helicobacter</taxon>
    </lineage>
</organism>
<reference evidence="1 2" key="1">
    <citation type="journal article" date="2011" name="Genome Biol. Evol.">
        <title>Comparative whole genome sequence analysis of the carcinogenic bacterial model pathogen Helicobacter felis.</title>
        <authorList>
            <person name="Arnold I.C."/>
            <person name="Zigova Z."/>
            <person name="Holden M."/>
            <person name="Lawley T.D."/>
            <person name="Rad R."/>
            <person name="Dougan G."/>
            <person name="Falkow S."/>
            <person name="Bentley S.D."/>
            <person name="Muller A."/>
        </authorList>
    </citation>
    <scope>NUCLEOTIDE SEQUENCE [LARGE SCALE GENOMIC DNA]</scope>
    <source>
        <strain evidence="2">ATCC 49179 / CCUG 28539 / NCTC 12436 / CS1</strain>
    </source>
</reference>
<dbReference type="STRING" id="936155.HFELIS_00300"/>
<dbReference type="KEGG" id="hfe:HFELIS_00300"/>